<keyword evidence="1" id="KW-0472">Membrane</keyword>
<keyword evidence="3" id="KW-1185">Reference proteome</keyword>
<keyword evidence="1" id="KW-0812">Transmembrane</keyword>
<keyword evidence="1" id="KW-1133">Transmembrane helix</keyword>
<comment type="caution">
    <text evidence="2">The sequence shown here is derived from an EMBL/GenBank/DDBJ whole genome shotgun (WGS) entry which is preliminary data.</text>
</comment>
<reference evidence="2 3" key="1">
    <citation type="submission" date="2013-02" db="EMBL/GenBank/DDBJ databases">
        <title>Draft genome sequence of Amycolatopsis vancoresmycina strain DSM 44592T.</title>
        <authorList>
            <person name="Kumar S."/>
            <person name="Kaur N."/>
            <person name="Kaur C."/>
            <person name="Raghava G.P.S."/>
            <person name="Mayilraj S."/>
        </authorList>
    </citation>
    <scope>NUCLEOTIDE SEQUENCE [LARGE SCALE GENOMIC DNA]</scope>
    <source>
        <strain evidence="2 3">DSM 44592</strain>
    </source>
</reference>
<dbReference type="eggNOG" id="COG0438">
    <property type="taxonomic scope" value="Bacteria"/>
</dbReference>
<feature type="transmembrane region" description="Helical" evidence="1">
    <location>
        <begin position="32"/>
        <end position="52"/>
    </location>
</feature>
<feature type="transmembrane region" description="Helical" evidence="1">
    <location>
        <begin position="137"/>
        <end position="157"/>
    </location>
</feature>
<keyword evidence="2" id="KW-0808">Transferase</keyword>
<feature type="transmembrane region" description="Helical" evidence="1">
    <location>
        <begin position="58"/>
        <end position="75"/>
    </location>
</feature>
<sequence length="165" mass="16008">MAATRQHTEVAGLAVDRAPGLRTLSRLLRSPGWWAATGLAAGAGLLHLVALALAPLPVVQPLGVFSLVLTVLFGPRARTRRVVAAVGLVVAGVAGFVAFAASAAPAAAIGAGTAEGVAVTGFVLAALGWFARAGCAATAASAAVLFGLGSSVVHAAASQPPATAA</sequence>
<dbReference type="Proteomes" id="UP000014139">
    <property type="component" value="Unassembled WGS sequence"/>
</dbReference>
<organism evidence="2 3">
    <name type="scientific">Amycolatopsis vancoresmycina DSM 44592</name>
    <dbReference type="NCBI Taxonomy" id="1292037"/>
    <lineage>
        <taxon>Bacteria</taxon>
        <taxon>Bacillati</taxon>
        <taxon>Actinomycetota</taxon>
        <taxon>Actinomycetes</taxon>
        <taxon>Pseudonocardiales</taxon>
        <taxon>Pseudonocardiaceae</taxon>
        <taxon>Amycolatopsis</taxon>
    </lineage>
</organism>
<feature type="non-terminal residue" evidence="2">
    <location>
        <position position="165"/>
    </location>
</feature>
<feature type="transmembrane region" description="Helical" evidence="1">
    <location>
        <begin position="82"/>
        <end position="101"/>
    </location>
</feature>
<dbReference type="PANTHER" id="PTHR40761">
    <property type="entry name" value="CONSERVED INTEGRAL MEMBRANE ALANINE VALINE AND LEUCINE RICH PROTEIN-RELATED"/>
    <property type="match status" value="1"/>
</dbReference>
<proteinExistence type="predicted"/>
<accession>R1G0I4</accession>
<name>R1G0I4_9PSEU</name>
<feature type="transmembrane region" description="Helical" evidence="1">
    <location>
        <begin position="107"/>
        <end position="130"/>
    </location>
</feature>
<gene>
    <name evidence="2" type="ORF">H480_28911</name>
</gene>
<dbReference type="PANTHER" id="PTHR40761:SF1">
    <property type="entry name" value="CONSERVED INTEGRAL MEMBRANE ALANINE VALINE AND LEUCINE RICH PROTEIN-RELATED"/>
    <property type="match status" value="1"/>
</dbReference>
<dbReference type="GO" id="GO:0016740">
    <property type="term" value="F:transferase activity"/>
    <property type="evidence" value="ECO:0007669"/>
    <property type="project" value="UniProtKB-KW"/>
</dbReference>
<dbReference type="EMBL" id="AOUO01000449">
    <property type="protein sequence ID" value="EOD65002.1"/>
    <property type="molecule type" value="Genomic_DNA"/>
</dbReference>
<evidence type="ECO:0000256" key="1">
    <source>
        <dbReference type="SAM" id="Phobius"/>
    </source>
</evidence>
<protein>
    <submittedName>
        <fullName evidence="2">Glucosyltransferase</fullName>
    </submittedName>
</protein>
<evidence type="ECO:0000313" key="3">
    <source>
        <dbReference type="Proteomes" id="UP000014139"/>
    </source>
</evidence>
<dbReference type="AlphaFoldDB" id="R1G0I4"/>
<evidence type="ECO:0000313" key="2">
    <source>
        <dbReference type="EMBL" id="EOD65002.1"/>
    </source>
</evidence>